<feature type="compositionally biased region" description="Low complexity" evidence="1">
    <location>
        <begin position="865"/>
        <end position="884"/>
    </location>
</feature>
<feature type="region of interest" description="Disordered" evidence="1">
    <location>
        <begin position="802"/>
        <end position="896"/>
    </location>
</feature>
<feature type="compositionally biased region" description="Polar residues" evidence="1">
    <location>
        <begin position="814"/>
        <end position="831"/>
    </location>
</feature>
<feature type="compositionally biased region" description="Low complexity" evidence="1">
    <location>
        <begin position="832"/>
        <end position="845"/>
    </location>
</feature>
<dbReference type="AlphaFoldDB" id="A0A9P8A4I5"/>
<dbReference type="EMBL" id="JAIFTL010000074">
    <property type="protein sequence ID" value="KAG9324183.1"/>
    <property type="molecule type" value="Genomic_DNA"/>
</dbReference>
<protein>
    <recommendedName>
        <fullName evidence="5">RGS domain-containing protein</fullName>
    </recommendedName>
</protein>
<keyword evidence="2" id="KW-0812">Transmembrane</keyword>
<reference evidence="3" key="1">
    <citation type="submission" date="2021-07" db="EMBL/GenBank/DDBJ databases">
        <title>Draft genome of Mortierella alpina, strain LL118, isolated from an aspen leaf litter sample.</title>
        <authorList>
            <person name="Yang S."/>
            <person name="Vinatzer B.A."/>
        </authorList>
    </citation>
    <scope>NUCLEOTIDE SEQUENCE</scope>
    <source>
        <strain evidence="3">LL118</strain>
    </source>
</reference>
<dbReference type="SUPFAM" id="SSF48097">
    <property type="entry name" value="Regulator of G-protein signaling, RGS"/>
    <property type="match status" value="1"/>
</dbReference>
<feature type="region of interest" description="Disordered" evidence="1">
    <location>
        <begin position="929"/>
        <end position="957"/>
    </location>
</feature>
<name>A0A9P8A4I5_MORAP</name>
<gene>
    <name evidence="3" type="ORF">KVV02_001984</name>
</gene>
<feature type="transmembrane region" description="Helical" evidence="2">
    <location>
        <begin position="265"/>
        <end position="287"/>
    </location>
</feature>
<organism evidence="3 4">
    <name type="scientific">Mortierella alpina</name>
    <name type="common">Oleaginous fungus</name>
    <name type="synonym">Mortierella renispora</name>
    <dbReference type="NCBI Taxonomy" id="64518"/>
    <lineage>
        <taxon>Eukaryota</taxon>
        <taxon>Fungi</taxon>
        <taxon>Fungi incertae sedis</taxon>
        <taxon>Mucoromycota</taxon>
        <taxon>Mortierellomycotina</taxon>
        <taxon>Mortierellomycetes</taxon>
        <taxon>Mortierellales</taxon>
        <taxon>Mortierellaceae</taxon>
        <taxon>Mortierella</taxon>
    </lineage>
</organism>
<dbReference type="InterPro" id="IPR044926">
    <property type="entry name" value="RGS_subdomain_2"/>
</dbReference>
<proteinExistence type="predicted"/>
<feature type="compositionally biased region" description="Polar residues" evidence="1">
    <location>
        <begin position="425"/>
        <end position="440"/>
    </location>
</feature>
<dbReference type="InterPro" id="IPR036305">
    <property type="entry name" value="RGS_sf"/>
</dbReference>
<dbReference type="Gene3D" id="1.10.167.10">
    <property type="entry name" value="Regulator of G-protein Signalling 4, domain 2"/>
    <property type="match status" value="1"/>
</dbReference>
<feature type="compositionally biased region" description="Low complexity" evidence="1">
    <location>
        <begin position="646"/>
        <end position="660"/>
    </location>
</feature>
<keyword evidence="2" id="KW-1133">Transmembrane helix</keyword>
<feature type="transmembrane region" description="Helical" evidence="2">
    <location>
        <begin position="225"/>
        <end position="245"/>
    </location>
</feature>
<feature type="compositionally biased region" description="Polar residues" evidence="1">
    <location>
        <begin position="948"/>
        <end position="957"/>
    </location>
</feature>
<evidence type="ECO:0000256" key="2">
    <source>
        <dbReference type="SAM" id="Phobius"/>
    </source>
</evidence>
<feature type="transmembrane region" description="Helical" evidence="2">
    <location>
        <begin position="62"/>
        <end position="83"/>
    </location>
</feature>
<feature type="region of interest" description="Disordered" evidence="1">
    <location>
        <begin position="634"/>
        <end position="666"/>
    </location>
</feature>
<feature type="region of interest" description="Disordered" evidence="1">
    <location>
        <begin position="375"/>
        <end position="446"/>
    </location>
</feature>
<feature type="compositionally biased region" description="Polar residues" evidence="1">
    <location>
        <begin position="846"/>
        <end position="857"/>
    </location>
</feature>
<evidence type="ECO:0000256" key="1">
    <source>
        <dbReference type="SAM" id="MobiDB-lite"/>
    </source>
</evidence>
<keyword evidence="2" id="KW-0472">Membrane</keyword>
<feature type="transmembrane region" description="Helical" evidence="2">
    <location>
        <begin position="26"/>
        <end position="46"/>
    </location>
</feature>
<feature type="transmembrane region" description="Helical" evidence="2">
    <location>
        <begin position="299"/>
        <end position="322"/>
    </location>
</feature>
<evidence type="ECO:0008006" key="5">
    <source>
        <dbReference type="Google" id="ProtNLM"/>
    </source>
</evidence>
<sequence length="957" mass="106268">MVRILYDTLPGTDASVDIPLGAARRYTLIVLATILTFISLSSTILFQRISKKDNDLRQRGRYLVTLQGYFSTIFLTIICYYQAFKYRFPCVVLYYASYFGLVPFVVVFAGRAWRLITRFDRNHSIYHSRFAEPADLDAITNAHNPYSSHVKQSILVSTSTLGASDPSLLKLSSLQMQKHTGAQERTGGSYIKDEKAFELTEKSAEEIAASKRWYNRYRNATDRQMLCVAVLYMIVSTIIGVTFQVNTLNISIDPLSFNCHSGPEYIFPYATVIVFLFILSPIMIYQLKGINDGFGIRNELIFISSFSAPCVALYFLVPALAYDFTKNIMDRTTFMLLILIAAHIPSILIPLCRHFKTNPHQCAYTAKALQRMSRRPSKIQAVGTDGGIKENTSTDAVKCGRSSKQRHPQAEGGSSGEPGSMPKDPTQSHSNYLSPPTSLSPGEPFSISENHALAADDIPLDPYRRKNSFSHLNISLKSLIKTQRAQRFGIRESNHHGAIINSKKTDWDEFIKALDDRWLFDRMSAFTVGEFCAENTRFLYEVSRLEKRALQYEHLRDLTATPQDAPIDATDSDAPNTTIATPAIRPLAKSPSTGTQCSIVPPLPVHFASPSSYVESSTTPHRIKKIISATSVSSTVPMLAPRPRRSSSSLFDESEPSSPLGSFPHSTFTRLGSSTSALPDLEASIVEQSCMDDLTIANPAPHVNSFNSPKTAPFAPLPMPPTLLTQFEYVYKTFIARGGRLELNLSYSTAQEIHQKARRGEWSSRMFDGAIYEVQELLFRDVWPKFVTSAHGLYYNGSSTSLGPCPQQQQHQQTESNLGSSTRSSAYVQFESQSSSPQRTTPSPSIMLTTSKSSVSRAATRKATNSSVSNEGNGSRRGSIGSSRTQQARNEVGIYDEPSRSGLRTWFSRTSRTGYTAAALMSREGVTEESEGIIEQSRKSMVDRRSDTSGLYSTSIV</sequence>
<accession>A0A9P8A4I5</accession>
<feature type="transmembrane region" description="Helical" evidence="2">
    <location>
        <begin position="95"/>
        <end position="113"/>
    </location>
</feature>
<evidence type="ECO:0000313" key="3">
    <source>
        <dbReference type="EMBL" id="KAG9324183.1"/>
    </source>
</evidence>
<evidence type="ECO:0000313" key="4">
    <source>
        <dbReference type="Proteomes" id="UP000717515"/>
    </source>
</evidence>
<comment type="caution">
    <text evidence="3">The sequence shown here is derived from an EMBL/GenBank/DDBJ whole genome shotgun (WGS) entry which is preliminary data.</text>
</comment>
<dbReference type="Proteomes" id="UP000717515">
    <property type="component" value="Unassembled WGS sequence"/>
</dbReference>
<feature type="compositionally biased region" description="Basic and acidic residues" evidence="1">
    <location>
        <begin position="936"/>
        <end position="947"/>
    </location>
</feature>